<feature type="region of interest" description="Disordered" evidence="1">
    <location>
        <begin position="115"/>
        <end position="153"/>
    </location>
</feature>
<sequence length="401" mass="45220">MSINDIESELHKTVTIVFWYKSDTEPIRLQQSVPTFPLFQLSRFPTLVTDLGLTPSSYLDVYDANTGNWEQHTIAGIRIVHTGERLLFRIRRSLLNGLSQDECPGLKEELVTQPTTTIRKRHVESSPEELPPRKQAYSVENQNPSETKLSPIPEQLSGNEVVPIPTAQNHILYQFPISSNLFTLERPNKVKISWANFAKYGVAPSKYDFEAELETALKFIDAPAPSSVTQPAPLSEQTQLVPLQSSDSLTLTHIDAPAPTMATLPSYLLLDRSSSIPHYPHPPLKRWPNDYTVYQMSAGFHALEALCFHSSVISTPTVPGTSPPTIMKGPNLTQKVAFERVFGSRYIKSTLCRHKAIWRRAPRELREEFERHGDDERGIWNNFVKRVEGRAQEPVSTPVTG</sequence>
<organism evidence="2 3">
    <name type="scientific">Rhodocollybia butyracea</name>
    <dbReference type="NCBI Taxonomy" id="206335"/>
    <lineage>
        <taxon>Eukaryota</taxon>
        <taxon>Fungi</taxon>
        <taxon>Dikarya</taxon>
        <taxon>Basidiomycota</taxon>
        <taxon>Agaricomycotina</taxon>
        <taxon>Agaricomycetes</taxon>
        <taxon>Agaricomycetidae</taxon>
        <taxon>Agaricales</taxon>
        <taxon>Marasmiineae</taxon>
        <taxon>Omphalotaceae</taxon>
        <taxon>Rhodocollybia</taxon>
    </lineage>
</organism>
<comment type="caution">
    <text evidence="2">The sequence shown here is derived from an EMBL/GenBank/DDBJ whole genome shotgun (WGS) entry which is preliminary data.</text>
</comment>
<name>A0A9P5Q862_9AGAR</name>
<dbReference type="EMBL" id="JADNRY010000006">
    <property type="protein sequence ID" value="KAF9076475.1"/>
    <property type="molecule type" value="Genomic_DNA"/>
</dbReference>
<proteinExistence type="predicted"/>
<evidence type="ECO:0000256" key="1">
    <source>
        <dbReference type="SAM" id="MobiDB-lite"/>
    </source>
</evidence>
<gene>
    <name evidence="2" type="ORF">BDP27DRAFT_1414347</name>
</gene>
<evidence type="ECO:0000313" key="2">
    <source>
        <dbReference type="EMBL" id="KAF9076475.1"/>
    </source>
</evidence>
<dbReference type="OrthoDB" id="128308at2759"/>
<keyword evidence="3" id="KW-1185">Reference proteome</keyword>
<dbReference type="Proteomes" id="UP000772434">
    <property type="component" value="Unassembled WGS sequence"/>
</dbReference>
<dbReference type="AlphaFoldDB" id="A0A9P5Q862"/>
<protein>
    <submittedName>
        <fullName evidence="2">Uncharacterized protein</fullName>
    </submittedName>
</protein>
<accession>A0A9P5Q862</accession>
<feature type="compositionally biased region" description="Polar residues" evidence="1">
    <location>
        <begin position="138"/>
        <end position="148"/>
    </location>
</feature>
<reference evidence="2" key="1">
    <citation type="submission" date="2020-11" db="EMBL/GenBank/DDBJ databases">
        <authorList>
            <consortium name="DOE Joint Genome Institute"/>
            <person name="Ahrendt S."/>
            <person name="Riley R."/>
            <person name="Andreopoulos W."/>
            <person name="Labutti K."/>
            <person name="Pangilinan J."/>
            <person name="Ruiz-Duenas F.J."/>
            <person name="Barrasa J.M."/>
            <person name="Sanchez-Garcia M."/>
            <person name="Camarero S."/>
            <person name="Miyauchi S."/>
            <person name="Serrano A."/>
            <person name="Linde D."/>
            <person name="Babiker R."/>
            <person name="Drula E."/>
            <person name="Ayuso-Fernandez I."/>
            <person name="Pacheco R."/>
            <person name="Padilla G."/>
            <person name="Ferreira P."/>
            <person name="Barriuso J."/>
            <person name="Kellner H."/>
            <person name="Castanera R."/>
            <person name="Alfaro M."/>
            <person name="Ramirez L."/>
            <person name="Pisabarro A.G."/>
            <person name="Kuo A."/>
            <person name="Tritt A."/>
            <person name="Lipzen A."/>
            <person name="He G."/>
            <person name="Yan M."/>
            <person name="Ng V."/>
            <person name="Cullen D."/>
            <person name="Martin F."/>
            <person name="Rosso M.-N."/>
            <person name="Henrissat B."/>
            <person name="Hibbett D."/>
            <person name="Martinez A.T."/>
            <person name="Grigoriev I.V."/>
        </authorList>
    </citation>
    <scope>NUCLEOTIDE SEQUENCE</scope>
    <source>
        <strain evidence="2">AH 40177</strain>
    </source>
</reference>
<evidence type="ECO:0000313" key="3">
    <source>
        <dbReference type="Proteomes" id="UP000772434"/>
    </source>
</evidence>